<dbReference type="GO" id="GO:0006096">
    <property type="term" value="P:glycolytic process"/>
    <property type="evidence" value="ECO:0007669"/>
    <property type="project" value="UniProtKB-UniPathway"/>
</dbReference>
<evidence type="ECO:0000259" key="7">
    <source>
        <dbReference type="Pfam" id="PF06560"/>
    </source>
</evidence>
<dbReference type="InterPro" id="IPR014710">
    <property type="entry name" value="RmlC-like_jellyroll"/>
</dbReference>
<comment type="pathway">
    <text evidence="1">Carbohydrate degradation; glycolysis; D-glyceraldehyde 3-phosphate and glycerone phosphate from D-glucose: step 2/4.</text>
</comment>
<dbReference type="Gene3D" id="2.60.120.10">
    <property type="entry name" value="Jelly Rolls"/>
    <property type="match status" value="1"/>
</dbReference>
<dbReference type="Pfam" id="PF06560">
    <property type="entry name" value="GPI"/>
    <property type="match status" value="1"/>
</dbReference>
<evidence type="ECO:0000256" key="6">
    <source>
        <dbReference type="ARBA" id="ARBA00029321"/>
    </source>
</evidence>
<dbReference type="GO" id="GO:0005737">
    <property type="term" value="C:cytoplasm"/>
    <property type="evidence" value="ECO:0007669"/>
    <property type="project" value="InterPro"/>
</dbReference>
<accession>A0A1F8DXT3</accession>
<comment type="caution">
    <text evidence="8">The sequence shown here is derived from an EMBL/GenBank/DDBJ whole genome shotgun (WGS) entry which is preliminary data.</text>
</comment>
<dbReference type="InterPro" id="IPR011051">
    <property type="entry name" value="RmlC_Cupin_sf"/>
</dbReference>
<proteinExistence type="inferred from homology"/>
<dbReference type="GO" id="GO:0006094">
    <property type="term" value="P:gluconeogenesis"/>
    <property type="evidence" value="ECO:0007669"/>
    <property type="project" value="UniProtKB-KW"/>
</dbReference>
<dbReference type="AlphaFoldDB" id="A0A1F8DXT3"/>
<organism evidence="8 9">
    <name type="scientific">Candidatus Wolfebacteria bacterium RIFOXYB1_FULL_54_12</name>
    <dbReference type="NCBI Taxonomy" id="1802559"/>
    <lineage>
        <taxon>Bacteria</taxon>
        <taxon>Candidatus Wolfeibacteriota</taxon>
    </lineage>
</organism>
<sequence>MTKYMLNLKKQSGLQLTFDDDAIKFGKDVVGEPVHARTLEDARPYLMDKTATSRRKNLYLMYRDVHCLQDESLFKKHGIRYDITVLFPGTLGGKKGEYIRTIGHTHPAAEIYEVLAGEAMFAVQQIGAKQNDVFYIAAAKGEKVLIPSGYGHITINVGTGPLILADLFSDSIKSDYSFFKKRRGTAFWVLPSPWEAEGMTLAENMSHKDAGEVALGVPADLSKLGFPKKTPLYTLFTEDPIRFDILTNPKKEVIATKKTPLFTVNWRGKLA</sequence>
<dbReference type="SUPFAM" id="SSF51182">
    <property type="entry name" value="RmlC-like cupins"/>
    <property type="match status" value="1"/>
</dbReference>
<dbReference type="STRING" id="1802559.A2372_03030"/>
<protein>
    <recommendedName>
        <fullName evidence="3">glucose-6-phosphate isomerase</fullName>
        <ecNumber evidence="3">5.3.1.9</ecNumber>
    </recommendedName>
</protein>
<keyword evidence="5" id="KW-0324">Glycolysis</keyword>
<comment type="similarity">
    <text evidence="2">Belongs to the archaeal-type GPI family.</text>
</comment>
<dbReference type="CDD" id="cd02218">
    <property type="entry name" value="cupin_PGI"/>
    <property type="match status" value="1"/>
</dbReference>
<keyword evidence="4" id="KW-0312">Gluconeogenesis</keyword>
<evidence type="ECO:0000313" key="9">
    <source>
        <dbReference type="Proteomes" id="UP000176422"/>
    </source>
</evidence>
<evidence type="ECO:0000256" key="5">
    <source>
        <dbReference type="ARBA" id="ARBA00023152"/>
    </source>
</evidence>
<dbReference type="EMBL" id="MGIT01000001">
    <property type="protein sequence ID" value="OGM93340.1"/>
    <property type="molecule type" value="Genomic_DNA"/>
</dbReference>
<evidence type="ECO:0000256" key="4">
    <source>
        <dbReference type="ARBA" id="ARBA00022432"/>
    </source>
</evidence>
<reference evidence="8 9" key="1">
    <citation type="journal article" date="2016" name="Nat. Commun.">
        <title>Thousands of microbial genomes shed light on interconnected biogeochemical processes in an aquifer system.</title>
        <authorList>
            <person name="Anantharaman K."/>
            <person name="Brown C.T."/>
            <person name="Hug L.A."/>
            <person name="Sharon I."/>
            <person name="Castelle C.J."/>
            <person name="Probst A.J."/>
            <person name="Thomas B.C."/>
            <person name="Singh A."/>
            <person name="Wilkins M.J."/>
            <person name="Karaoz U."/>
            <person name="Brodie E.L."/>
            <person name="Williams K.H."/>
            <person name="Hubbard S.S."/>
            <person name="Banfield J.F."/>
        </authorList>
    </citation>
    <scope>NUCLEOTIDE SEQUENCE [LARGE SCALE GENOMIC DNA]</scope>
</reference>
<dbReference type="UniPathway" id="UPA00109">
    <property type="reaction ID" value="UER00181"/>
</dbReference>
<dbReference type="InterPro" id="IPR010551">
    <property type="entry name" value="G6P_isomerase_prok"/>
</dbReference>
<dbReference type="Proteomes" id="UP000176422">
    <property type="component" value="Unassembled WGS sequence"/>
</dbReference>
<name>A0A1F8DXT3_9BACT</name>
<evidence type="ECO:0000313" key="8">
    <source>
        <dbReference type="EMBL" id="OGM93340.1"/>
    </source>
</evidence>
<gene>
    <name evidence="8" type="ORF">A2372_03030</name>
</gene>
<dbReference type="EC" id="5.3.1.9" evidence="3"/>
<comment type="catalytic activity">
    <reaction evidence="6">
        <text>alpha-D-glucose 6-phosphate = beta-D-fructose 6-phosphate</text>
        <dbReference type="Rhea" id="RHEA:11816"/>
        <dbReference type="ChEBI" id="CHEBI:57634"/>
        <dbReference type="ChEBI" id="CHEBI:58225"/>
        <dbReference type="EC" id="5.3.1.9"/>
    </reaction>
</comment>
<dbReference type="GO" id="GO:0004347">
    <property type="term" value="F:glucose-6-phosphate isomerase activity"/>
    <property type="evidence" value="ECO:0007669"/>
    <property type="project" value="UniProtKB-EC"/>
</dbReference>
<evidence type="ECO:0000256" key="2">
    <source>
        <dbReference type="ARBA" id="ARBA00006542"/>
    </source>
</evidence>
<feature type="domain" description="Glucose-6-phosphate isomerase prokaryote" evidence="7">
    <location>
        <begin position="50"/>
        <end position="188"/>
    </location>
</feature>
<evidence type="ECO:0000256" key="3">
    <source>
        <dbReference type="ARBA" id="ARBA00011952"/>
    </source>
</evidence>
<evidence type="ECO:0000256" key="1">
    <source>
        <dbReference type="ARBA" id="ARBA00004926"/>
    </source>
</evidence>